<evidence type="ECO:0000313" key="3">
    <source>
        <dbReference type="Proteomes" id="UP001187346"/>
    </source>
</evidence>
<organism evidence="2 3">
    <name type="scientific">Streptomyces prunicolor</name>
    <dbReference type="NCBI Taxonomy" id="67348"/>
    <lineage>
        <taxon>Bacteria</taxon>
        <taxon>Bacillati</taxon>
        <taxon>Actinomycetota</taxon>
        <taxon>Actinomycetes</taxon>
        <taxon>Kitasatosporales</taxon>
        <taxon>Streptomycetaceae</taxon>
        <taxon>Streptomyces</taxon>
    </lineage>
</organism>
<sequence>MSPVSPETRVDPRHSGHAHLVVVQPPFAPPLRPDERPSVVAHDPEAARAAVLSLSSVAGIRREEDPSRLGHPESPADRGELDVVRAATWGSTVKVTDPALVEDGVLSSALEDEFRAQKKRHPDARIVAVCERDFGAAYLKILVAVPGSPDLVIEGFDELEVTGDLRATLTAAGCDPGQLVDDDEDFVDYDGLLHVLTGGALSVYADEERVESTFVVERDEEGEASIGEVWFS</sequence>
<dbReference type="EMBL" id="JAWMAJ010000066">
    <property type="protein sequence ID" value="MDV7218426.1"/>
    <property type="molecule type" value="Genomic_DNA"/>
</dbReference>
<dbReference type="RefSeq" id="WP_317772638.1">
    <property type="nucleotide sequence ID" value="NZ_JAWMAJ010000066.1"/>
</dbReference>
<name>A0ABU4FCW9_9ACTN</name>
<dbReference type="Pfam" id="PF19859">
    <property type="entry name" value="DUF6333"/>
    <property type="match status" value="1"/>
</dbReference>
<feature type="compositionally biased region" description="Basic and acidic residues" evidence="1">
    <location>
        <begin position="32"/>
        <end position="44"/>
    </location>
</feature>
<dbReference type="Proteomes" id="UP001187346">
    <property type="component" value="Unassembled WGS sequence"/>
</dbReference>
<keyword evidence="3" id="KW-1185">Reference proteome</keyword>
<accession>A0ABU4FCW9</accession>
<gene>
    <name evidence="2" type="ORF">R5A26_20990</name>
</gene>
<evidence type="ECO:0000313" key="2">
    <source>
        <dbReference type="EMBL" id="MDV7218426.1"/>
    </source>
</evidence>
<comment type="caution">
    <text evidence="2">The sequence shown here is derived from an EMBL/GenBank/DDBJ whole genome shotgun (WGS) entry which is preliminary data.</text>
</comment>
<evidence type="ECO:0000256" key="1">
    <source>
        <dbReference type="SAM" id="MobiDB-lite"/>
    </source>
</evidence>
<proteinExistence type="predicted"/>
<feature type="region of interest" description="Disordered" evidence="1">
    <location>
        <begin position="25"/>
        <end position="44"/>
    </location>
</feature>
<reference evidence="2 3" key="1">
    <citation type="submission" date="2023-10" db="EMBL/GenBank/DDBJ databases">
        <title>Characterization of rhizosphere-enriched actinobacteria from wheat plants lab-grown on chernevaya soil.</title>
        <authorList>
            <person name="Tikhonova E.N."/>
            <person name="Konopkin A."/>
            <person name="Kravchenko I.K."/>
        </authorList>
    </citation>
    <scope>NUCLEOTIDE SEQUENCE [LARGE SCALE GENOMIC DNA]</scope>
    <source>
        <strain evidence="2 3">RR29</strain>
    </source>
</reference>
<protein>
    <submittedName>
        <fullName evidence="2">DUF6333 family protein</fullName>
    </submittedName>
</protein>